<dbReference type="Proteomes" id="UP000749646">
    <property type="component" value="Unassembled WGS sequence"/>
</dbReference>
<feature type="domain" description="C2" evidence="2">
    <location>
        <begin position="1"/>
        <end position="104"/>
    </location>
</feature>
<dbReference type="SUPFAM" id="SSF49562">
    <property type="entry name" value="C2 domain (Calcium/lipid-binding domain, CaLB)"/>
    <property type="match status" value="1"/>
</dbReference>
<evidence type="ECO:0000256" key="1">
    <source>
        <dbReference type="SAM" id="MobiDB-lite"/>
    </source>
</evidence>
<dbReference type="OrthoDB" id="270970at2759"/>
<keyword evidence="4" id="KW-1185">Reference proteome</keyword>
<evidence type="ECO:0000313" key="3">
    <source>
        <dbReference type="EMBL" id="KAF9998046.1"/>
    </source>
</evidence>
<feature type="compositionally biased region" description="Pro residues" evidence="1">
    <location>
        <begin position="239"/>
        <end position="253"/>
    </location>
</feature>
<protein>
    <recommendedName>
        <fullName evidence="2">C2 domain-containing protein</fullName>
    </recommendedName>
</protein>
<feature type="compositionally biased region" description="Low complexity" evidence="1">
    <location>
        <begin position="299"/>
        <end position="313"/>
    </location>
</feature>
<dbReference type="EMBL" id="JAAAHW010000913">
    <property type="protein sequence ID" value="KAF9998046.1"/>
    <property type="molecule type" value="Genomic_DNA"/>
</dbReference>
<dbReference type="PROSITE" id="PS50004">
    <property type="entry name" value="C2"/>
    <property type="match status" value="1"/>
</dbReference>
<dbReference type="InterPro" id="IPR000008">
    <property type="entry name" value="C2_dom"/>
</dbReference>
<feature type="compositionally biased region" description="Pro residues" evidence="1">
    <location>
        <begin position="197"/>
        <end position="214"/>
    </location>
</feature>
<proteinExistence type="predicted"/>
<organism evidence="3 4">
    <name type="scientific">Modicella reniformis</name>
    <dbReference type="NCBI Taxonomy" id="1440133"/>
    <lineage>
        <taxon>Eukaryota</taxon>
        <taxon>Fungi</taxon>
        <taxon>Fungi incertae sedis</taxon>
        <taxon>Mucoromycota</taxon>
        <taxon>Mortierellomycotina</taxon>
        <taxon>Mortierellomycetes</taxon>
        <taxon>Mortierellales</taxon>
        <taxon>Mortierellaceae</taxon>
        <taxon>Modicella</taxon>
    </lineage>
</organism>
<reference evidence="3" key="1">
    <citation type="journal article" date="2020" name="Fungal Divers.">
        <title>Resolving the Mortierellaceae phylogeny through synthesis of multi-gene phylogenetics and phylogenomics.</title>
        <authorList>
            <person name="Vandepol N."/>
            <person name="Liber J."/>
            <person name="Desiro A."/>
            <person name="Na H."/>
            <person name="Kennedy M."/>
            <person name="Barry K."/>
            <person name="Grigoriev I.V."/>
            <person name="Miller A.N."/>
            <person name="O'Donnell K."/>
            <person name="Stajich J.E."/>
            <person name="Bonito G."/>
        </authorList>
    </citation>
    <scope>NUCLEOTIDE SEQUENCE</scope>
    <source>
        <strain evidence="3">MES-2147</strain>
    </source>
</reference>
<dbReference type="Pfam" id="PF00168">
    <property type="entry name" value="C2"/>
    <property type="match status" value="1"/>
</dbReference>
<dbReference type="InterPro" id="IPR052981">
    <property type="entry name" value="Ingression_C2_domain"/>
</dbReference>
<evidence type="ECO:0000259" key="2">
    <source>
        <dbReference type="PROSITE" id="PS50004"/>
    </source>
</evidence>
<dbReference type="Gene3D" id="2.60.40.150">
    <property type="entry name" value="C2 domain"/>
    <property type="match status" value="1"/>
</dbReference>
<dbReference type="PRINTS" id="PR01217">
    <property type="entry name" value="PRICHEXTENSN"/>
</dbReference>
<comment type="caution">
    <text evidence="3">The sequence shown here is derived from an EMBL/GenBank/DDBJ whole genome shotgun (WGS) entry which is preliminary data.</text>
</comment>
<evidence type="ECO:0000313" key="4">
    <source>
        <dbReference type="Proteomes" id="UP000749646"/>
    </source>
</evidence>
<sequence length="339" mass="36543">MATPRKLGTLVAIPVKGRKLLNKTRGKQSPYVQLKLGDQTKRTKASLIASLEPEWDQEIRLEVFQGTVHMHVSLFDEGKKNELIGTDILLLHEVIDKGELDVWFPIKHNGRPAGEIYFELTFYAVAPLPPTGGPTPHTPYMQIQHPPLRYIQPGFVPPGQVIPNTPPVLGYGSVPGPPASYPGNIYQHPAGYGPNGNPQPYPVPQQHPYPPPQPSTSMPYGRPPNRPGFNPALGVGTPPFQPKAPGGYPPQPFPSNNSGFGGPQVSPSVRFPGPQQPSPGGPHHGAPGPAPRPAGPGYGHNFNGRPNNPANNQPDRRPPPGSIPVTPLVQYNYTLGNFP</sequence>
<feature type="compositionally biased region" description="Polar residues" evidence="1">
    <location>
        <begin position="329"/>
        <end position="339"/>
    </location>
</feature>
<dbReference type="SMART" id="SM00239">
    <property type="entry name" value="C2"/>
    <property type="match status" value="1"/>
</dbReference>
<accession>A0A9P6MG04</accession>
<dbReference type="InterPro" id="IPR035892">
    <property type="entry name" value="C2_domain_sf"/>
</dbReference>
<name>A0A9P6MG04_9FUNG</name>
<dbReference type="PANTHER" id="PTHR47052">
    <property type="entry name" value="CONSERVED SERINE PROLINE-RICH PROTEIN (AFU_ORTHOLOGUE AFUA_2G01790)"/>
    <property type="match status" value="1"/>
</dbReference>
<dbReference type="PANTHER" id="PTHR47052:SF3">
    <property type="entry name" value="INGRESSION PROTEIN 1"/>
    <property type="match status" value="1"/>
</dbReference>
<gene>
    <name evidence="3" type="ORF">BGZ65_006420</name>
</gene>
<feature type="region of interest" description="Disordered" evidence="1">
    <location>
        <begin position="180"/>
        <end position="339"/>
    </location>
</feature>
<dbReference type="AlphaFoldDB" id="A0A9P6MG04"/>